<protein>
    <submittedName>
        <fullName evidence="2">Uncharacterized protein</fullName>
    </submittedName>
</protein>
<evidence type="ECO:0000256" key="1">
    <source>
        <dbReference type="SAM" id="MobiDB-lite"/>
    </source>
</evidence>
<organism evidence="2 3">
    <name type="scientific">Ensete ventricosum</name>
    <name type="common">Abyssinian banana</name>
    <name type="synonym">Musa ensete</name>
    <dbReference type="NCBI Taxonomy" id="4639"/>
    <lineage>
        <taxon>Eukaryota</taxon>
        <taxon>Viridiplantae</taxon>
        <taxon>Streptophyta</taxon>
        <taxon>Embryophyta</taxon>
        <taxon>Tracheophyta</taxon>
        <taxon>Spermatophyta</taxon>
        <taxon>Magnoliopsida</taxon>
        <taxon>Liliopsida</taxon>
        <taxon>Zingiberales</taxon>
        <taxon>Musaceae</taxon>
        <taxon>Ensete</taxon>
    </lineage>
</organism>
<sequence>MKDCDMIERGMIEVPDYWGEADDNGEMTSPTMTRGATSDRLHEARERSDSTVSPRPTDLAQVRSTPPTCKRTPHHQYAKRGEKHDDMVKGAATW</sequence>
<evidence type="ECO:0000313" key="2">
    <source>
        <dbReference type="EMBL" id="RRT33726.1"/>
    </source>
</evidence>
<comment type="caution">
    <text evidence="2">The sequence shown here is derived from an EMBL/GenBank/DDBJ whole genome shotgun (WGS) entry which is preliminary data.</text>
</comment>
<evidence type="ECO:0000313" key="3">
    <source>
        <dbReference type="Proteomes" id="UP000287651"/>
    </source>
</evidence>
<accession>A0A426X2M7</accession>
<dbReference type="EMBL" id="AMZH03028363">
    <property type="protein sequence ID" value="RRT33726.1"/>
    <property type="molecule type" value="Genomic_DNA"/>
</dbReference>
<dbReference type="Proteomes" id="UP000287651">
    <property type="component" value="Unassembled WGS sequence"/>
</dbReference>
<reference evidence="2 3" key="1">
    <citation type="journal article" date="2014" name="Agronomy (Basel)">
        <title>A Draft Genome Sequence for Ensete ventricosum, the Drought-Tolerant Tree Against Hunger.</title>
        <authorList>
            <person name="Harrison J."/>
            <person name="Moore K.A."/>
            <person name="Paszkiewicz K."/>
            <person name="Jones T."/>
            <person name="Grant M."/>
            <person name="Ambacheew D."/>
            <person name="Muzemil S."/>
            <person name="Studholme D.J."/>
        </authorList>
    </citation>
    <scope>NUCLEOTIDE SEQUENCE [LARGE SCALE GENOMIC DNA]</scope>
</reference>
<proteinExistence type="predicted"/>
<name>A0A426X2M7_ENSVE</name>
<feature type="compositionally biased region" description="Basic and acidic residues" evidence="1">
    <location>
        <begin position="37"/>
        <end position="49"/>
    </location>
</feature>
<gene>
    <name evidence="2" type="ORF">B296_00040435</name>
</gene>
<feature type="compositionally biased region" description="Polar residues" evidence="1">
    <location>
        <begin position="26"/>
        <end position="36"/>
    </location>
</feature>
<dbReference type="AlphaFoldDB" id="A0A426X2M7"/>
<feature type="compositionally biased region" description="Basic and acidic residues" evidence="1">
    <location>
        <begin position="79"/>
        <end position="88"/>
    </location>
</feature>
<feature type="region of interest" description="Disordered" evidence="1">
    <location>
        <begin position="17"/>
        <end position="94"/>
    </location>
</feature>